<sequence length="166" mass="18729">MSEGYCHIENTTFHPYGHLFPTINALHRLCAGKKPDVFICTDGMYGRSETDTWRLKATTDTKLIIPRPSSVIETLPQATGRQGKSQTHPSVHKQISVLCFKVTWDTQQIVPSFQLASRDQEDGCFIAGVRKICPGLRPRCTEEDRRPAKPFAGFIIDAVHRTPHRL</sequence>
<reference evidence="1 2" key="1">
    <citation type="journal article" date="2023" name="Sci. Data">
        <title>Genome assembly of the Korean intertidal mud-creeper Batillaria attramentaria.</title>
        <authorList>
            <person name="Patra A.K."/>
            <person name="Ho P.T."/>
            <person name="Jun S."/>
            <person name="Lee S.J."/>
            <person name="Kim Y."/>
            <person name="Won Y.J."/>
        </authorList>
    </citation>
    <scope>NUCLEOTIDE SEQUENCE [LARGE SCALE GENOMIC DNA]</scope>
    <source>
        <strain evidence="1">Wonlab-2016</strain>
    </source>
</reference>
<gene>
    <name evidence="1" type="ORF">BaRGS_00007894</name>
</gene>
<accession>A0ABD0LNI6</accession>
<dbReference type="AlphaFoldDB" id="A0ABD0LNI6"/>
<dbReference type="EMBL" id="JACVVK020000034">
    <property type="protein sequence ID" value="KAK7501014.1"/>
    <property type="molecule type" value="Genomic_DNA"/>
</dbReference>
<evidence type="ECO:0000313" key="1">
    <source>
        <dbReference type="EMBL" id="KAK7501014.1"/>
    </source>
</evidence>
<keyword evidence="2" id="KW-1185">Reference proteome</keyword>
<organism evidence="1 2">
    <name type="scientific">Batillaria attramentaria</name>
    <dbReference type="NCBI Taxonomy" id="370345"/>
    <lineage>
        <taxon>Eukaryota</taxon>
        <taxon>Metazoa</taxon>
        <taxon>Spiralia</taxon>
        <taxon>Lophotrochozoa</taxon>
        <taxon>Mollusca</taxon>
        <taxon>Gastropoda</taxon>
        <taxon>Caenogastropoda</taxon>
        <taxon>Sorbeoconcha</taxon>
        <taxon>Cerithioidea</taxon>
        <taxon>Batillariidae</taxon>
        <taxon>Batillaria</taxon>
    </lineage>
</organism>
<evidence type="ECO:0000313" key="2">
    <source>
        <dbReference type="Proteomes" id="UP001519460"/>
    </source>
</evidence>
<name>A0ABD0LNI6_9CAEN</name>
<comment type="caution">
    <text evidence="1">The sequence shown here is derived from an EMBL/GenBank/DDBJ whole genome shotgun (WGS) entry which is preliminary data.</text>
</comment>
<proteinExistence type="predicted"/>
<protein>
    <submittedName>
        <fullName evidence="1">Uncharacterized protein</fullName>
    </submittedName>
</protein>
<dbReference type="Proteomes" id="UP001519460">
    <property type="component" value="Unassembled WGS sequence"/>
</dbReference>